<evidence type="ECO:0000256" key="1">
    <source>
        <dbReference type="SAM" id="Phobius"/>
    </source>
</evidence>
<keyword evidence="3" id="KW-1185">Reference proteome</keyword>
<proteinExistence type="predicted"/>
<dbReference type="AlphaFoldDB" id="A0A1Y0I9R7"/>
<evidence type="ECO:0000313" key="3">
    <source>
        <dbReference type="Proteomes" id="UP000196027"/>
    </source>
</evidence>
<keyword evidence="1" id="KW-0472">Membrane</keyword>
<evidence type="ECO:0000313" key="2">
    <source>
        <dbReference type="EMBL" id="ARU57267.1"/>
    </source>
</evidence>
<sequence length="145" mass="15921">MSDLSTMLSDVTLLGLATIVALCMITTFLIIERRKNAKTQLLLKQELQKLRKDMQAVSNGSIGVGKRLLEIQDIQRKIDSRFDSLQKKDPGRVTYSEAARLVTLGAEIEDLMNTCGISRPEAELVTALQNKPKAAANKPAPRAVA</sequence>
<name>A0A1Y0I9R7_9GAMM</name>
<keyword evidence="1" id="KW-0812">Transmembrane</keyword>
<dbReference type="Pfam" id="PF10975">
    <property type="entry name" value="DUF2802"/>
    <property type="match status" value="1"/>
</dbReference>
<dbReference type="KEGG" id="ome:OLMES_3226"/>
<keyword evidence="1" id="KW-1133">Transmembrane helix</keyword>
<dbReference type="EMBL" id="CP021425">
    <property type="protein sequence ID" value="ARU57267.1"/>
    <property type="molecule type" value="Genomic_DNA"/>
</dbReference>
<dbReference type="RefSeq" id="WP_087462178.1">
    <property type="nucleotide sequence ID" value="NZ_CP021425.1"/>
</dbReference>
<gene>
    <name evidence="2" type="ORF">OLMES_3226</name>
</gene>
<feature type="transmembrane region" description="Helical" evidence="1">
    <location>
        <begin position="12"/>
        <end position="31"/>
    </location>
</feature>
<reference evidence="2 3" key="1">
    <citation type="submission" date="2017-05" db="EMBL/GenBank/DDBJ databases">
        <title>Genomic insights into alkan degradation activity of Oleiphilus messinensis.</title>
        <authorList>
            <person name="Kozyavkin S.A."/>
            <person name="Slesarev A.I."/>
            <person name="Golyshin P.N."/>
            <person name="Korzhenkov A."/>
            <person name="Golyshina O.N."/>
            <person name="Toshchakov S.V."/>
        </authorList>
    </citation>
    <scope>NUCLEOTIDE SEQUENCE [LARGE SCALE GENOMIC DNA]</scope>
    <source>
        <strain evidence="2 3">ME102</strain>
    </source>
</reference>
<dbReference type="InterPro" id="IPR021244">
    <property type="entry name" value="DUF2802"/>
</dbReference>
<dbReference type="OrthoDB" id="7068231at2"/>
<accession>A0A1Y0I9R7</accession>
<protein>
    <submittedName>
        <fullName evidence="2">DNA repair ATPase</fullName>
    </submittedName>
</protein>
<organism evidence="2 3">
    <name type="scientific">Oleiphilus messinensis</name>
    <dbReference type="NCBI Taxonomy" id="141451"/>
    <lineage>
        <taxon>Bacteria</taxon>
        <taxon>Pseudomonadati</taxon>
        <taxon>Pseudomonadota</taxon>
        <taxon>Gammaproteobacteria</taxon>
        <taxon>Oceanospirillales</taxon>
        <taxon>Oleiphilaceae</taxon>
        <taxon>Oleiphilus</taxon>
    </lineage>
</organism>
<dbReference type="Proteomes" id="UP000196027">
    <property type="component" value="Chromosome"/>
</dbReference>